<organism evidence="1">
    <name type="scientific">marine sediment metagenome</name>
    <dbReference type="NCBI Taxonomy" id="412755"/>
    <lineage>
        <taxon>unclassified sequences</taxon>
        <taxon>metagenomes</taxon>
        <taxon>ecological metagenomes</taxon>
    </lineage>
</organism>
<reference evidence="1" key="1">
    <citation type="journal article" date="2014" name="Front. Microbiol.">
        <title>High frequency of phylogenetically diverse reductive dehalogenase-homologous genes in deep subseafloor sedimentary metagenomes.</title>
        <authorList>
            <person name="Kawai M."/>
            <person name="Futagami T."/>
            <person name="Toyoda A."/>
            <person name="Takaki Y."/>
            <person name="Nishi S."/>
            <person name="Hori S."/>
            <person name="Arai W."/>
            <person name="Tsubouchi T."/>
            <person name="Morono Y."/>
            <person name="Uchiyama I."/>
            <person name="Ito T."/>
            <person name="Fujiyama A."/>
            <person name="Inagaki F."/>
            <person name="Takami H."/>
        </authorList>
    </citation>
    <scope>NUCLEOTIDE SEQUENCE</scope>
    <source>
        <strain evidence="1">Expedition CK06-06</strain>
    </source>
</reference>
<gene>
    <name evidence="1" type="ORF">S01H1_83985</name>
</gene>
<feature type="non-terminal residue" evidence="1">
    <location>
        <position position="1"/>
    </location>
</feature>
<dbReference type="AlphaFoldDB" id="X0YS08"/>
<protein>
    <recommendedName>
        <fullName evidence="2">NAD-dependent epimerase/dehydratase domain-containing protein</fullName>
    </recommendedName>
</protein>
<dbReference type="InterPro" id="IPR036291">
    <property type="entry name" value="NAD(P)-bd_dom_sf"/>
</dbReference>
<sequence>IVRPAHTYRRISPFTFVTGDDWAWRILNDRPIIIHGDGTSLWTYTHSRDLAVPFVALLGNAKALGEAFHITRHMDAYTWDQIAAQMARSLGKEADIVHVPTDTLIRYNEAWGGPLLGDFAWSSVYDNSKVMSVAGEFECKVSLAEGL</sequence>
<evidence type="ECO:0000313" key="1">
    <source>
        <dbReference type="EMBL" id="GAG49602.1"/>
    </source>
</evidence>
<accession>X0YS08</accession>
<dbReference type="Gene3D" id="3.40.50.720">
    <property type="entry name" value="NAD(P)-binding Rossmann-like Domain"/>
    <property type="match status" value="1"/>
</dbReference>
<evidence type="ECO:0008006" key="2">
    <source>
        <dbReference type="Google" id="ProtNLM"/>
    </source>
</evidence>
<feature type="non-terminal residue" evidence="1">
    <location>
        <position position="147"/>
    </location>
</feature>
<proteinExistence type="predicted"/>
<name>X0YS08_9ZZZZ</name>
<comment type="caution">
    <text evidence="1">The sequence shown here is derived from an EMBL/GenBank/DDBJ whole genome shotgun (WGS) entry which is preliminary data.</text>
</comment>
<dbReference type="EMBL" id="BARS01057223">
    <property type="protein sequence ID" value="GAG49602.1"/>
    <property type="molecule type" value="Genomic_DNA"/>
</dbReference>
<dbReference type="SUPFAM" id="SSF51735">
    <property type="entry name" value="NAD(P)-binding Rossmann-fold domains"/>
    <property type="match status" value="1"/>
</dbReference>